<dbReference type="Gene3D" id="1.10.8.500">
    <property type="entry name" value="HAMP domain in histidine kinase"/>
    <property type="match status" value="1"/>
</dbReference>
<evidence type="ECO:0000256" key="2">
    <source>
        <dbReference type="ARBA" id="ARBA00022500"/>
    </source>
</evidence>
<dbReference type="Gene3D" id="1.10.287.950">
    <property type="entry name" value="Methyl-accepting chemotaxis protein"/>
    <property type="match status" value="1"/>
</dbReference>
<dbReference type="AlphaFoldDB" id="A0A512HN01"/>
<dbReference type="Proteomes" id="UP000321717">
    <property type="component" value="Unassembled WGS sequence"/>
</dbReference>
<keyword evidence="6" id="KW-0812">Transmembrane</keyword>
<dbReference type="Pfam" id="PF00672">
    <property type="entry name" value="HAMP"/>
    <property type="match status" value="1"/>
</dbReference>
<gene>
    <name evidence="9" type="primary">mcpW</name>
    <name evidence="9" type="ORF">RNA01_37540</name>
</gene>
<proteinExistence type="inferred from homology"/>
<dbReference type="SUPFAM" id="SSF158472">
    <property type="entry name" value="HAMP domain-like"/>
    <property type="match status" value="1"/>
</dbReference>
<dbReference type="PANTHER" id="PTHR43531">
    <property type="entry name" value="PROTEIN ICFG"/>
    <property type="match status" value="1"/>
</dbReference>
<dbReference type="SMART" id="SM00283">
    <property type="entry name" value="MA"/>
    <property type="match status" value="1"/>
</dbReference>
<evidence type="ECO:0000256" key="4">
    <source>
        <dbReference type="PROSITE-ProRule" id="PRU00284"/>
    </source>
</evidence>
<comment type="subcellular location">
    <subcellularLocation>
        <location evidence="1">Membrane</location>
    </subcellularLocation>
</comment>
<evidence type="ECO:0000313" key="9">
    <source>
        <dbReference type="EMBL" id="GEO86822.1"/>
    </source>
</evidence>
<evidence type="ECO:0000259" key="7">
    <source>
        <dbReference type="PROSITE" id="PS50111"/>
    </source>
</evidence>
<dbReference type="OrthoDB" id="3378718at2"/>
<evidence type="ECO:0000313" key="10">
    <source>
        <dbReference type="Proteomes" id="UP000321717"/>
    </source>
</evidence>
<keyword evidence="5" id="KW-0175">Coiled coil</keyword>
<accession>A0A512HN01</accession>
<dbReference type="InterPro" id="IPR004089">
    <property type="entry name" value="MCPsignal_dom"/>
</dbReference>
<name>A0A512HN01_9HYPH</name>
<dbReference type="PROSITE" id="PS50111">
    <property type="entry name" value="CHEMOTAXIS_TRANSDUC_2"/>
    <property type="match status" value="1"/>
</dbReference>
<keyword evidence="6" id="KW-0472">Membrane</keyword>
<feature type="transmembrane region" description="Helical" evidence="6">
    <location>
        <begin position="16"/>
        <end position="36"/>
    </location>
</feature>
<dbReference type="RefSeq" id="WP_147181704.1">
    <property type="nucleotide sequence ID" value="NZ_BJZP01000024.1"/>
</dbReference>
<dbReference type="GO" id="GO:0007165">
    <property type="term" value="P:signal transduction"/>
    <property type="evidence" value="ECO:0007669"/>
    <property type="project" value="UniProtKB-KW"/>
</dbReference>
<feature type="domain" description="HAMP" evidence="8">
    <location>
        <begin position="298"/>
        <end position="350"/>
    </location>
</feature>
<feature type="domain" description="Methyl-accepting transducer" evidence="7">
    <location>
        <begin position="355"/>
        <end position="584"/>
    </location>
</feature>
<keyword evidence="6" id="KW-1133">Transmembrane helix</keyword>
<keyword evidence="4" id="KW-0807">Transducer</keyword>
<dbReference type="PROSITE" id="PS50885">
    <property type="entry name" value="HAMP"/>
    <property type="match status" value="2"/>
</dbReference>
<feature type="coiled-coil region" evidence="5">
    <location>
        <begin position="367"/>
        <end position="394"/>
    </location>
</feature>
<evidence type="ECO:0000256" key="1">
    <source>
        <dbReference type="ARBA" id="ARBA00004370"/>
    </source>
</evidence>
<evidence type="ECO:0000256" key="6">
    <source>
        <dbReference type="SAM" id="Phobius"/>
    </source>
</evidence>
<dbReference type="InterPro" id="IPR051310">
    <property type="entry name" value="MCP_chemotaxis"/>
</dbReference>
<dbReference type="PANTHER" id="PTHR43531:SF11">
    <property type="entry name" value="METHYL-ACCEPTING CHEMOTAXIS PROTEIN 3"/>
    <property type="match status" value="1"/>
</dbReference>
<dbReference type="CDD" id="cd06225">
    <property type="entry name" value="HAMP"/>
    <property type="match status" value="1"/>
</dbReference>
<feature type="domain" description="HAMP" evidence="8">
    <location>
        <begin position="217"/>
        <end position="270"/>
    </location>
</feature>
<dbReference type="CDD" id="cd11386">
    <property type="entry name" value="MCP_signal"/>
    <property type="match status" value="1"/>
</dbReference>
<dbReference type="InterPro" id="IPR003660">
    <property type="entry name" value="HAMP_dom"/>
</dbReference>
<dbReference type="FunFam" id="1.10.287.950:FF:000001">
    <property type="entry name" value="Methyl-accepting chemotaxis sensory transducer"/>
    <property type="match status" value="1"/>
</dbReference>
<keyword evidence="2" id="KW-0145">Chemotaxis</keyword>
<evidence type="ECO:0000259" key="8">
    <source>
        <dbReference type="PROSITE" id="PS50885"/>
    </source>
</evidence>
<dbReference type="Pfam" id="PF00015">
    <property type="entry name" value="MCPsignal"/>
    <property type="match status" value="1"/>
</dbReference>
<evidence type="ECO:0000256" key="3">
    <source>
        <dbReference type="ARBA" id="ARBA00029447"/>
    </source>
</evidence>
<dbReference type="GO" id="GO:0016020">
    <property type="term" value="C:membrane"/>
    <property type="evidence" value="ECO:0007669"/>
    <property type="project" value="UniProtKB-SubCell"/>
</dbReference>
<keyword evidence="10" id="KW-1185">Reference proteome</keyword>
<feature type="transmembrane region" description="Helical" evidence="6">
    <location>
        <begin position="194"/>
        <end position="214"/>
    </location>
</feature>
<sequence>MLDYLSGNGLSVRQRLMTLGAATMVGIGSMLAVGWYQNSQVDAGLKRVRVLEDNVARLNDMRLANVHLVLAAMDIIVDRSEGTVKKERRDAIFAAATTLTEGATTLKSIAAEAANPSLAQSYDSDVAALVKAIDVDLTQLVESDAPDADYVAIDDAIDGSGERMATMLDEAAALGRRIVAAGVADATRGAQTSLYIQLALGLLAFTTTLILQIIHGNAIVKGIAAVRSAMGRIIKGDLEAEVEACQRADEIGDMARSVEVFREAAIEAQALQTSSAEASRLNHEEREMRAAALAADSAATKRAVDQLALGLNRLSEGDLSASIVEPFHGDLDRLRLDFNRTTTRLQSVMGEIAASSSSIRANGLQMRSAADDLARRTEQQAASLEETSAALDEITATVRNSTERAEEASHMVDHAKQYAESSESVVSNAMAAMERIEGATGEIGKIINVVDEIAFQTNLLALNAGVEAARAGDAGKGFAVVAQEVRALAGRAAEAARDIKTLVGRSSAEVKTGVELVAAAGEALNRIGEDVLRINEHVKSIVTSAREQSVGLSEINSAVGQMDQVTQQNAAMVEQTNAASHTLAGDAENLSRLVGQFKMTGSATAAPAQPQAATAASLPKPSPAKALIDKVAGTFNRSAATRVSGQGAVAENWEEF</sequence>
<dbReference type="EMBL" id="BJZP01000024">
    <property type="protein sequence ID" value="GEO86822.1"/>
    <property type="molecule type" value="Genomic_DNA"/>
</dbReference>
<dbReference type="SUPFAM" id="SSF58104">
    <property type="entry name" value="Methyl-accepting chemotaxis protein (MCP) signaling domain"/>
    <property type="match status" value="1"/>
</dbReference>
<comment type="similarity">
    <text evidence="3">Belongs to the methyl-accepting chemotaxis (MCP) protein family.</text>
</comment>
<organism evidence="9 10">
    <name type="scientific">Ciceribacter naphthalenivorans</name>
    <dbReference type="NCBI Taxonomy" id="1118451"/>
    <lineage>
        <taxon>Bacteria</taxon>
        <taxon>Pseudomonadati</taxon>
        <taxon>Pseudomonadota</taxon>
        <taxon>Alphaproteobacteria</taxon>
        <taxon>Hyphomicrobiales</taxon>
        <taxon>Rhizobiaceae</taxon>
        <taxon>Ciceribacter</taxon>
    </lineage>
</organism>
<reference evidence="9 10" key="1">
    <citation type="submission" date="2019-07" db="EMBL/GenBank/DDBJ databases">
        <title>Whole genome shotgun sequence of Rhizobium naphthalenivorans NBRC 107585.</title>
        <authorList>
            <person name="Hosoyama A."/>
            <person name="Uohara A."/>
            <person name="Ohji S."/>
            <person name="Ichikawa N."/>
        </authorList>
    </citation>
    <scope>NUCLEOTIDE SEQUENCE [LARGE SCALE GENOMIC DNA]</scope>
    <source>
        <strain evidence="9 10">NBRC 107585</strain>
    </source>
</reference>
<dbReference type="GO" id="GO:0006935">
    <property type="term" value="P:chemotaxis"/>
    <property type="evidence" value="ECO:0007669"/>
    <property type="project" value="UniProtKB-KW"/>
</dbReference>
<evidence type="ECO:0000256" key="5">
    <source>
        <dbReference type="SAM" id="Coils"/>
    </source>
</evidence>
<protein>
    <submittedName>
        <fullName evidence="9">Methyl-accepting chemotaxis protein</fullName>
    </submittedName>
</protein>
<dbReference type="SMART" id="SM00304">
    <property type="entry name" value="HAMP"/>
    <property type="match status" value="2"/>
</dbReference>
<comment type="caution">
    <text evidence="9">The sequence shown here is derived from an EMBL/GenBank/DDBJ whole genome shotgun (WGS) entry which is preliminary data.</text>
</comment>